<gene>
    <name evidence="1" type="ORF">M378DRAFT_796547</name>
</gene>
<protein>
    <submittedName>
        <fullName evidence="1">Uncharacterized protein</fullName>
    </submittedName>
</protein>
<dbReference type="EMBL" id="KN818272">
    <property type="protein sequence ID" value="KIL62351.1"/>
    <property type="molecule type" value="Genomic_DNA"/>
</dbReference>
<evidence type="ECO:0000313" key="2">
    <source>
        <dbReference type="Proteomes" id="UP000054549"/>
    </source>
</evidence>
<evidence type="ECO:0000313" key="1">
    <source>
        <dbReference type="EMBL" id="KIL62351.1"/>
    </source>
</evidence>
<accession>A0A0C2WZQ1</accession>
<dbReference type="HOGENOM" id="CLU_2996111_0_0_1"/>
<dbReference type="InParanoid" id="A0A0C2WZQ1"/>
<name>A0A0C2WZQ1_AMAMK</name>
<keyword evidence="2" id="KW-1185">Reference proteome</keyword>
<dbReference type="AlphaFoldDB" id="A0A0C2WZQ1"/>
<reference evidence="1 2" key="1">
    <citation type="submission" date="2014-04" db="EMBL/GenBank/DDBJ databases">
        <title>Evolutionary Origins and Diversification of the Mycorrhizal Mutualists.</title>
        <authorList>
            <consortium name="DOE Joint Genome Institute"/>
            <consortium name="Mycorrhizal Genomics Consortium"/>
            <person name="Kohler A."/>
            <person name="Kuo A."/>
            <person name="Nagy L.G."/>
            <person name="Floudas D."/>
            <person name="Copeland A."/>
            <person name="Barry K.W."/>
            <person name="Cichocki N."/>
            <person name="Veneault-Fourrey C."/>
            <person name="LaButti K."/>
            <person name="Lindquist E.A."/>
            <person name="Lipzen A."/>
            <person name="Lundell T."/>
            <person name="Morin E."/>
            <person name="Murat C."/>
            <person name="Riley R."/>
            <person name="Ohm R."/>
            <person name="Sun H."/>
            <person name="Tunlid A."/>
            <person name="Henrissat B."/>
            <person name="Grigoriev I.V."/>
            <person name="Hibbett D.S."/>
            <person name="Martin F."/>
        </authorList>
    </citation>
    <scope>NUCLEOTIDE SEQUENCE [LARGE SCALE GENOMIC DNA]</scope>
    <source>
        <strain evidence="1 2">Koide BX008</strain>
    </source>
</reference>
<dbReference type="Proteomes" id="UP000054549">
    <property type="component" value="Unassembled WGS sequence"/>
</dbReference>
<organism evidence="1 2">
    <name type="scientific">Amanita muscaria (strain Koide BX008)</name>
    <dbReference type="NCBI Taxonomy" id="946122"/>
    <lineage>
        <taxon>Eukaryota</taxon>
        <taxon>Fungi</taxon>
        <taxon>Dikarya</taxon>
        <taxon>Basidiomycota</taxon>
        <taxon>Agaricomycotina</taxon>
        <taxon>Agaricomycetes</taxon>
        <taxon>Agaricomycetidae</taxon>
        <taxon>Agaricales</taxon>
        <taxon>Pluteineae</taxon>
        <taxon>Amanitaceae</taxon>
        <taxon>Amanita</taxon>
    </lineage>
</organism>
<proteinExistence type="predicted"/>
<sequence>MTCDDCLLCVRRCVGPARVSKYRAEIEVIVRGYLTGRFSPRSHSLVVFILSFHLGRI</sequence>